<feature type="signal peptide" evidence="1">
    <location>
        <begin position="1"/>
        <end position="23"/>
    </location>
</feature>
<proteinExistence type="predicted"/>
<gene>
    <name evidence="2" type="ORF">COA96_13165</name>
</gene>
<evidence type="ECO:0000313" key="3">
    <source>
        <dbReference type="Proteomes" id="UP000218327"/>
    </source>
</evidence>
<dbReference type="AlphaFoldDB" id="A0A2A5AUD4"/>
<keyword evidence="1" id="KW-0732">Signal</keyword>
<dbReference type="InterPro" id="IPR021242">
    <property type="entry name" value="DUF2799"/>
</dbReference>
<protein>
    <recommendedName>
        <fullName evidence="4">DUF2799 domain-containing protein</fullName>
    </recommendedName>
</protein>
<feature type="chain" id="PRO_5012178709" description="DUF2799 domain-containing protein" evidence="1">
    <location>
        <begin position="24"/>
        <end position="209"/>
    </location>
</feature>
<evidence type="ECO:0008006" key="4">
    <source>
        <dbReference type="Google" id="ProtNLM"/>
    </source>
</evidence>
<evidence type="ECO:0000256" key="1">
    <source>
        <dbReference type="SAM" id="SignalP"/>
    </source>
</evidence>
<accession>A0A2A5AUD4</accession>
<reference evidence="3" key="1">
    <citation type="submission" date="2017-08" db="EMBL/GenBank/DDBJ databases">
        <title>A dynamic microbial community with high functional redundancy inhabits the cold, oxic subseafloor aquifer.</title>
        <authorList>
            <person name="Tully B.J."/>
            <person name="Wheat C.G."/>
            <person name="Glazer B.T."/>
            <person name="Huber J.A."/>
        </authorList>
    </citation>
    <scope>NUCLEOTIDE SEQUENCE [LARGE SCALE GENOMIC DNA]</scope>
</reference>
<dbReference type="Pfam" id="PF10973">
    <property type="entry name" value="DUF2799"/>
    <property type="match status" value="1"/>
</dbReference>
<dbReference type="Proteomes" id="UP000218327">
    <property type="component" value="Unassembled WGS sequence"/>
</dbReference>
<name>A0A2A5AUD4_9GAMM</name>
<organism evidence="2 3">
    <name type="scientific">SAR86 cluster bacterium</name>
    <dbReference type="NCBI Taxonomy" id="2030880"/>
    <lineage>
        <taxon>Bacteria</taxon>
        <taxon>Pseudomonadati</taxon>
        <taxon>Pseudomonadota</taxon>
        <taxon>Gammaproteobacteria</taxon>
        <taxon>SAR86 cluster</taxon>
    </lineage>
</organism>
<sequence length="209" mass="23295">MKARRLIALILIGLIVSSCAVMSEEECIYSDWNAVGYEDGAEGRSSDRFGDYRRACADHSITPDFQAWQNGREQGLVEYCQPSRGFQVGQSGSTYSGVCNSNLEADFLDAYRLGIELYSLRSNLNAAMSQLNSNERTLQRIDEDINEIEVLIISDGTTALERVRLLAEMKDLSELSGELKLEAELLIEARTIAELELTDFEMSLVQAGF</sequence>
<dbReference type="PROSITE" id="PS51257">
    <property type="entry name" value="PROKAR_LIPOPROTEIN"/>
    <property type="match status" value="1"/>
</dbReference>
<evidence type="ECO:0000313" key="2">
    <source>
        <dbReference type="EMBL" id="PCJ22903.1"/>
    </source>
</evidence>
<dbReference type="EMBL" id="NVVJ01000048">
    <property type="protein sequence ID" value="PCJ22903.1"/>
    <property type="molecule type" value="Genomic_DNA"/>
</dbReference>
<comment type="caution">
    <text evidence="2">The sequence shown here is derived from an EMBL/GenBank/DDBJ whole genome shotgun (WGS) entry which is preliminary data.</text>
</comment>